<dbReference type="Pfam" id="PF00512">
    <property type="entry name" value="HisKA"/>
    <property type="match status" value="1"/>
</dbReference>
<dbReference type="SMART" id="SM00091">
    <property type="entry name" value="PAS"/>
    <property type="match status" value="1"/>
</dbReference>
<dbReference type="SMART" id="SM00388">
    <property type="entry name" value="HisKA"/>
    <property type="match status" value="1"/>
</dbReference>
<dbReference type="PANTHER" id="PTHR43047">
    <property type="entry name" value="TWO-COMPONENT HISTIDINE PROTEIN KINASE"/>
    <property type="match status" value="1"/>
</dbReference>
<dbReference type="InterPro" id="IPR036097">
    <property type="entry name" value="HisK_dim/P_sf"/>
</dbReference>
<dbReference type="RefSeq" id="WP_076957810.1">
    <property type="nucleotide sequence ID" value="NZ_MLCO01000110.1"/>
</dbReference>
<evidence type="ECO:0000256" key="9">
    <source>
        <dbReference type="PROSITE-ProRule" id="PRU00169"/>
    </source>
</evidence>
<evidence type="ECO:0000256" key="6">
    <source>
        <dbReference type="ARBA" id="ARBA00022777"/>
    </source>
</evidence>
<dbReference type="EC" id="2.7.13.3" evidence="3"/>
<accession>A0A1V2H1J3</accession>
<keyword evidence="8 10" id="KW-0472">Membrane</keyword>
<dbReference type="GO" id="GO:0000155">
    <property type="term" value="F:phosphorelay sensor kinase activity"/>
    <property type="evidence" value="ECO:0007669"/>
    <property type="project" value="InterPro"/>
</dbReference>
<proteinExistence type="predicted"/>
<evidence type="ECO:0000256" key="4">
    <source>
        <dbReference type="ARBA" id="ARBA00022553"/>
    </source>
</evidence>
<dbReference type="PROSITE" id="PS51257">
    <property type="entry name" value="PROKAR_LIPOPROTEIN"/>
    <property type="match status" value="1"/>
</dbReference>
<dbReference type="GO" id="GO:0006355">
    <property type="term" value="P:regulation of DNA-templated transcription"/>
    <property type="evidence" value="ECO:0007669"/>
    <property type="project" value="InterPro"/>
</dbReference>
<dbReference type="PROSITE" id="PS50110">
    <property type="entry name" value="RESPONSE_REGULATORY"/>
    <property type="match status" value="1"/>
</dbReference>
<dbReference type="CDD" id="cd06225">
    <property type="entry name" value="HAMP"/>
    <property type="match status" value="1"/>
</dbReference>
<dbReference type="SMART" id="SM00387">
    <property type="entry name" value="HATPase_c"/>
    <property type="match status" value="1"/>
</dbReference>
<dbReference type="PRINTS" id="PR00344">
    <property type="entry name" value="BCTRLSENSOR"/>
</dbReference>
<keyword evidence="10" id="KW-1133">Transmembrane helix</keyword>
<keyword evidence="5" id="KW-0808">Transferase</keyword>
<reference evidence="15 16" key="1">
    <citation type="submission" date="2016-10" db="EMBL/GenBank/DDBJ databases">
        <title>Draft Genome sequence of Roseomonas sp. strain M3.</title>
        <authorList>
            <person name="Subhash Y."/>
            <person name="Lee S."/>
        </authorList>
    </citation>
    <scope>NUCLEOTIDE SEQUENCE [LARGE SCALE GENOMIC DNA]</scope>
    <source>
        <strain evidence="15 16">M3</strain>
    </source>
</reference>
<dbReference type="Pfam" id="PF00672">
    <property type="entry name" value="HAMP"/>
    <property type="match status" value="1"/>
</dbReference>
<dbReference type="EMBL" id="MLCO01000110">
    <property type="protein sequence ID" value="ONG53186.1"/>
    <property type="molecule type" value="Genomic_DNA"/>
</dbReference>
<dbReference type="SMART" id="SM00448">
    <property type="entry name" value="REC"/>
    <property type="match status" value="1"/>
</dbReference>
<evidence type="ECO:0000313" key="16">
    <source>
        <dbReference type="Proteomes" id="UP000188879"/>
    </source>
</evidence>
<name>A0A1V2H1J3_9PROT</name>
<comment type="subcellular location">
    <subcellularLocation>
        <location evidence="2">Membrane</location>
    </subcellularLocation>
</comment>
<dbReference type="InterPro" id="IPR036890">
    <property type="entry name" value="HATPase_C_sf"/>
</dbReference>
<feature type="domain" description="HAMP" evidence="14">
    <location>
        <begin position="282"/>
        <end position="335"/>
    </location>
</feature>
<dbReference type="Gene3D" id="1.10.287.130">
    <property type="match status" value="1"/>
</dbReference>
<dbReference type="SUPFAM" id="SSF47384">
    <property type="entry name" value="Homodimeric domain of signal transducing histidine kinase"/>
    <property type="match status" value="1"/>
</dbReference>
<evidence type="ECO:0000256" key="5">
    <source>
        <dbReference type="ARBA" id="ARBA00022679"/>
    </source>
</evidence>
<dbReference type="Proteomes" id="UP000188879">
    <property type="component" value="Unassembled WGS sequence"/>
</dbReference>
<dbReference type="NCBIfam" id="TIGR00229">
    <property type="entry name" value="sensory_box"/>
    <property type="match status" value="1"/>
</dbReference>
<evidence type="ECO:0000313" key="15">
    <source>
        <dbReference type="EMBL" id="ONG53186.1"/>
    </source>
</evidence>
<evidence type="ECO:0000256" key="2">
    <source>
        <dbReference type="ARBA" id="ARBA00004370"/>
    </source>
</evidence>
<gene>
    <name evidence="15" type="ORF">BKE38_13130</name>
</gene>
<dbReference type="InterPro" id="IPR035965">
    <property type="entry name" value="PAS-like_dom_sf"/>
</dbReference>
<dbReference type="InterPro" id="IPR004358">
    <property type="entry name" value="Sig_transdc_His_kin-like_C"/>
</dbReference>
<dbReference type="InterPro" id="IPR011006">
    <property type="entry name" value="CheY-like_superfamily"/>
</dbReference>
<dbReference type="InterPro" id="IPR001789">
    <property type="entry name" value="Sig_transdc_resp-reg_receiver"/>
</dbReference>
<dbReference type="InterPro" id="IPR003594">
    <property type="entry name" value="HATPase_dom"/>
</dbReference>
<dbReference type="CDD" id="cd00082">
    <property type="entry name" value="HisKA"/>
    <property type="match status" value="1"/>
</dbReference>
<evidence type="ECO:0000259" key="11">
    <source>
        <dbReference type="PROSITE" id="PS50109"/>
    </source>
</evidence>
<dbReference type="Gene3D" id="6.10.340.10">
    <property type="match status" value="1"/>
</dbReference>
<evidence type="ECO:0000256" key="8">
    <source>
        <dbReference type="ARBA" id="ARBA00023136"/>
    </source>
</evidence>
<sequence length="839" mass="90700">MPFRALFRWTQSSIAHRFTVAAATMALLACGLNGLISHHYLSREVEEGIRHRQEARTALIAQRMQQSVNMLSEALDEVTKNPLIETLIQGEILNSRLLRDVLGSIASSKQMLLPIGLYRIDGKIMAGTQDSLPASLAAQSWFPALARGVSAVTVEHGSDRIWVALPVVGLMSAQVDGAVVGVIETERLLRAARSATDTLTLRLEAAGMLLAYSPGSQEIAEPLRVRQLLEVETALKGLNLVLESEQDVTLAMAPLREHNARTLAATVAMMIGVIIGSILLGRSLSRPLRALSRAAQQVAQTGSVEVTLPPPGPDEVGGLSRDFGVMLRKMGELTGGLESKVAERTRSLEEVQSLLQLYGERRRVMIENAPYGIMSLDEDGHIEACNPAALKILGRGEEELLGLPLSAIAADPQRITDLLQQSALDGEEATGHELEARHAAGHLIPIEIALSKVRDGERWIWICTLGDITQRKQAERVKDEFISTVSHELRTPLTSIRGALGLVDAGKMGPIPVAAGRLVKIALSNSERLVLLVNDILDLQKIESGSMQFDAREVSLTEIVQQSIDANEGYARSFDVTLHMTGDVTPMQVFGDPNRLMQIMCNLISNAVKFSPKQGEVEVSIENRGRLAMVSVSDQGPGIPANFRDKIFSRFAQADGSDRRAKGGTGLGLAITKALVEHHAGRISFRGREGGGTVFQFVIPLMEGTRSRTLPKRRSGGLPRILHVDDDADLLNVIATVLSFRAEVVSVRSAAEAEQALAESSFDLLIIDVGLQDGSGLRLLHSPVQGEAPAAIVFTSADRPAHLGELLDWIVKDRTGTERLVAAVNTQIDRIMGSETNAA</sequence>
<dbReference type="SUPFAM" id="SSF52172">
    <property type="entry name" value="CheY-like"/>
    <property type="match status" value="1"/>
</dbReference>
<dbReference type="SUPFAM" id="SSF55785">
    <property type="entry name" value="PYP-like sensor domain (PAS domain)"/>
    <property type="match status" value="1"/>
</dbReference>
<dbReference type="InterPro" id="IPR000014">
    <property type="entry name" value="PAS"/>
</dbReference>
<organism evidence="15 16">
    <name type="scientific">Teichococcus deserti</name>
    <dbReference type="NCBI Taxonomy" id="1817963"/>
    <lineage>
        <taxon>Bacteria</taxon>
        <taxon>Pseudomonadati</taxon>
        <taxon>Pseudomonadota</taxon>
        <taxon>Alphaproteobacteria</taxon>
        <taxon>Acetobacterales</taxon>
        <taxon>Roseomonadaceae</taxon>
        <taxon>Roseomonas</taxon>
    </lineage>
</organism>
<dbReference type="CDD" id="cd00130">
    <property type="entry name" value="PAS"/>
    <property type="match status" value="1"/>
</dbReference>
<evidence type="ECO:0000256" key="3">
    <source>
        <dbReference type="ARBA" id="ARBA00012438"/>
    </source>
</evidence>
<dbReference type="PROSITE" id="PS50109">
    <property type="entry name" value="HIS_KIN"/>
    <property type="match status" value="1"/>
</dbReference>
<dbReference type="InterPro" id="IPR013767">
    <property type="entry name" value="PAS_fold"/>
</dbReference>
<feature type="domain" description="PAS" evidence="13">
    <location>
        <begin position="358"/>
        <end position="402"/>
    </location>
</feature>
<dbReference type="InterPro" id="IPR003660">
    <property type="entry name" value="HAMP_dom"/>
</dbReference>
<dbReference type="Gene3D" id="3.30.565.10">
    <property type="entry name" value="Histidine kinase-like ATPase, C-terminal domain"/>
    <property type="match status" value="1"/>
</dbReference>
<dbReference type="SUPFAM" id="SSF158472">
    <property type="entry name" value="HAMP domain-like"/>
    <property type="match status" value="1"/>
</dbReference>
<comment type="caution">
    <text evidence="15">The sequence shown here is derived from an EMBL/GenBank/DDBJ whole genome shotgun (WGS) entry which is preliminary data.</text>
</comment>
<evidence type="ECO:0000256" key="1">
    <source>
        <dbReference type="ARBA" id="ARBA00000085"/>
    </source>
</evidence>
<feature type="transmembrane region" description="Helical" evidence="10">
    <location>
        <begin position="20"/>
        <end position="41"/>
    </location>
</feature>
<evidence type="ECO:0000259" key="13">
    <source>
        <dbReference type="PROSITE" id="PS50112"/>
    </source>
</evidence>
<dbReference type="InterPro" id="IPR005467">
    <property type="entry name" value="His_kinase_dom"/>
</dbReference>
<dbReference type="FunFam" id="3.30.565.10:FF:000006">
    <property type="entry name" value="Sensor histidine kinase WalK"/>
    <property type="match status" value="1"/>
</dbReference>
<feature type="domain" description="Histidine kinase" evidence="11">
    <location>
        <begin position="484"/>
        <end position="703"/>
    </location>
</feature>
<dbReference type="PANTHER" id="PTHR43047:SF72">
    <property type="entry name" value="OSMOSENSING HISTIDINE PROTEIN KINASE SLN1"/>
    <property type="match status" value="1"/>
</dbReference>
<keyword evidence="10" id="KW-0812">Transmembrane</keyword>
<feature type="transmembrane region" description="Helical" evidence="10">
    <location>
        <begin position="262"/>
        <end position="281"/>
    </location>
</feature>
<evidence type="ECO:0000259" key="12">
    <source>
        <dbReference type="PROSITE" id="PS50110"/>
    </source>
</evidence>
<dbReference type="SUPFAM" id="SSF55874">
    <property type="entry name" value="ATPase domain of HSP90 chaperone/DNA topoisomerase II/histidine kinase"/>
    <property type="match status" value="1"/>
</dbReference>
<dbReference type="GO" id="GO:0005886">
    <property type="term" value="C:plasma membrane"/>
    <property type="evidence" value="ECO:0007669"/>
    <property type="project" value="TreeGrafter"/>
</dbReference>
<dbReference type="PROSITE" id="PS50885">
    <property type="entry name" value="HAMP"/>
    <property type="match status" value="1"/>
</dbReference>
<keyword evidence="16" id="KW-1185">Reference proteome</keyword>
<dbReference type="OrthoDB" id="8477265at2"/>
<keyword evidence="6" id="KW-0418">Kinase</keyword>
<protein>
    <recommendedName>
        <fullName evidence="3">histidine kinase</fullName>
        <ecNumber evidence="3">2.7.13.3</ecNumber>
    </recommendedName>
</protein>
<feature type="domain" description="Response regulatory" evidence="12">
    <location>
        <begin position="720"/>
        <end position="827"/>
    </location>
</feature>
<dbReference type="SMART" id="SM00304">
    <property type="entry name" value="HAMP"/>
    <property type="match status" value="1"/>
</dbReference>
<keyword evidence="4 9" id="KW-0597">Phosphoprotein</keyword>
<dbReference type="InterPro" id="IPR003661">
    <property type="entry name" value="HisK_dim/P_dom"/>
</dbReference>
<evidence type="ECO:0000256" key="10">
    <source>
        <dbReference type="SAM" id="Phobius"/>
    </source>
</evidence>
<dbReference type="FunFam" id="1.10.287.130:FF:000001">
    <property type="entry name" value="Two-component sensor histidine kinase"/>
    <property type="match status" value="1"/>
</dbReference>
<dbReference type="AlphaFoldDB" id="A0A1V2H1J3"/>
<dbReference type="Gene3D" id="3.40.50.2300">
    <property type="match status" value="1"/>
</dbReference>
<dbReference type="Pfam" id="PF02518">
    <property type="entry name" value="HATPase_c"/>
    <property type="match status" value="1"/>
</dbReference>
<evidence type="ECO:0000256" key="7">
    <source>
        <dbReference type="ARBA" id="ARBA00023012"/>
    </source>
</evidence>
<dbReference type="Gene3D" id="3.30.450.20">
    <property type="entry name" value="PAS domain"/>
    <property type="match status" value="1"/>
</dbReference>
<dbReference type="GO" id="GO:0009927">
    <property type="term" value="F:histidine phosphotransfer kinase activity"/>
    <property type="evidence" value="ECO:0007669"/>
    <property type="project" value="TreeGrafter"/>
</dbReference>
<evidence type="ECO:0000259" key="14">
    <source>
        <dbReference type="PROSITE" id="PS50885"/>
    </source>
</evidence>
<keyword evidence="7" id="KW-0902">Two-component regulatory system</keyword>
<comment type="catalytic activity">
    <reaction evidence="1">
        <text>ATP + protein L-histidine = ADP + protein N-phospho-L-histidine.</text>
        <dbReference type="EC" id="2.7.13.3"/>
    </reaction>
</comment>
<dbReference type="PROSITE" id="PS50112">
    <property type="entry name" value="PAS"/>
    <property type="match status" value="1"/>
</dbReference>
<dbReference type="Pfam" id="PF00989">
    <property type="entry name" value="PAS"/>
    <property type="match status" value="1"/>
</dbReference>
<feature type="modified residue" description="4-aspartylphosphate" evidence="9">
    <location>
        <position position="768"/>
    </location>
</feature>
<dbReference type="Pfam" id="PF00072">
    <property type="entry name" value="Response_reg"/>
    <property type="match status" value="1"/>
</dbReference>